<dbReference type="STRING" id="1257118.L8H1D7"/>
<dbReference type="OrthoDB" id="124855at2759"/>
<dbReference type="SUPFAM" id="SSF54160">
    <property type="entry name" value="Chromo domain-like"/>
    <property type="match status" value="1"/>
</dbReference>
<dbReference type="GO" id="GO:0006325">
    <property type="term" value="P:chromatin organization"/>
    <property type="evidence" value="ECO:0007669"/>
    <property type="project" value="UniProtKB-KW"/>
</dbReference>
<gene>
    <name evidence="8" type="ORF">ACA1_236130</name>
</gene>
<dbReference type="GO" id="GO:0005634">
    <property type="term" value="C:nucleus"/>
    <property type="evidence" value="ECO:0007669"/>
    <property type="project" value="UniProtKB-SubCell"/>
</dbReference>
<keyword evidence="3" id="KW-0805">Transcription regulation</keyword>
<name>L8H1D7_ACACF</name>
<protein>
    <submittedName>
        <fullName evidence="8">Uncharacterized protein</fullName>
    </submittedName>
</protein>
<dbReference type="GO" id="GO:0006355">
    <property type="term" value="P:regulation of DNA-templated transcription"/>
    <property type="evidence" value="ECO:0007669"/>
    <property type="project" value="InterPro"/>
</dbReference>
<dbReference type="KEGG" id="acan:ACA1_236130"/>
<evidence type="ECO:0000259" key="6">
    <source>
        <dbReference type="Pfam" id="PF05712"/>
    </source>
</evidence>
<dbReference type="EMBL" id="KB007939">
    <property type="protein sequence ID" value="ELR19055.1"/>
    <property type="molecule type" value="Genomic_DNA"/>
</dbReference>
<evidence type="ECO:0000313" key="9">
    <source>
        <dbReference type="Proteomes" id="UP000011083"/>
    </source>
</evidence>
<evidence type="ECO:0000256" key="5">
    <source>
        <dbReference type="ARBA" id="ARBA00023242"/>
    </source>
</evidence>
<dbReference type="GO" id="GO:0035267">
    <property type="term" value="C:NuA4 histone acetyltransferase complex"/>
    <property type="evidence" value="ECO:0007669"/>
    <property type="project" value="TreeGrafter"/>
</dbReference>
<sequence>MATHTIKQLYKVGELIFAFHHSFLYEAKILETEVRAETDKSTGVTVNKPYYNIHYQGWKDRWDEWVDHSRMLKHNPSSVLMRNKLLEEVINNKTAAKKGKSRSKRKAAELRHKNVTPIDMPAKLQKRLVRDQRLVASKCLVPLPREPTVAQILSGYKAQLKEGEQQEGERRWLIPGYVWVDGYREVEVVDGIQKYFDAALGSLLLYRFERIQYAEAIKSFAGKRMSEVYGAEHLLRLFAQLPELVAEAGIDEEGRLYIKEKGEAILDYIKENRKTMLLKDYEESSPVYRRMAH</sequence>
<dbReference type="RefSeq" id="XP_004341119.1">
    <property type="nucleotide sequence ID" value="XM_004341071.1"/>
</dbReference>
<accession>L8H1D7</accession>
<evidence type="ECO:0000256" key="1">
    <source>
        <dbReference type="ARBA" id="ARBA00004123"/>
    </source>
</evidence>
<evidence type="ECO:0000313" key="8">
    <source>
        <dbReference type="EMBL" id="ELR19055.1"/>
    </source>
</evidence>
<dbReference type="InterPro" id="IPR038217">
    <property type="entry name" value="MRG_C_sf"/>
</dbReference>
<dbReference type="Pfam" id="PF22732">
    <property type="entry name" value="MSL3_chromo-like"/>
    <property type="match status" value="1"/>
</dbReference>
<organism evidence="8 9">
    <name type="scientific">Acanthamoeba castellanii (strain ATCC 30010 / Neff)</name>
    <dbReference type="NCBI Taxonomy" id="1257118"/>
    <lineage>
        <taxon>Eukaryota</taxon>
        <taxon>Amoebozoa</taxon>
        <taxon>Discosea</taxon>
        <taxon>Longamoebia</taxon>
        <taxon>Centramoebida</taxon>
        <taxon>Acanthamoebidae</taxon>
        <taxon>Acanthamoeba</taxon>
    </lineage>
</organism>
<dbReference type="PANTHER" id="PTHR10880">
    <property type="entry name" value="MORTALITY FACTOR 4-LIKE PROTEIN"/>
    <property type="match status" value="1"/>
</dbReference>
<dbReference type="VEuPathDB" id="AmoebaDB:ACA1_236130"/>
<dbReference type="InterPro" id="IPR008676">
    <property type="entry name" value="MRG"/>
</dbReference>
<dbReference type="Gene3D" id="2.30.30.140">
    <property type="match status" value="1"/>
</dbReference>
<evidence type="ECO:0000256" key="4">
    <source>
        <dbReference type="ARBA" id="ARBA00023163"/>
    </source>
</evidence>
<comment type="subcellular location">
    <subcellularLocation>
        <location evidence="1">Nucleus</location>
    </subcellularLocation>
</comment>
<dbReference type="Gene3D" id="1.10.274.30">
    <property type="entry name" value="MRG domain"/>
    <property type="match status" value="1"/>
</dbReference>
<keyword evidence="9" id="KW-1185">Reference proteome</keyword>
<dbReference type="Pfam" id="PF05712">
    <property type="entry name" value="MRG"/>
    <property type="match status" value="1"/>
</dbReference>
<keyword evidence="4" id="KW-0804">Transcription</keyword>
<dbReference type="InterPro" id="IPR026541">
    <property type="entry name" value="MRG_dom"/>
</dbReference>
<evidence type="ECO:0000256" key="3">
    <source>
        <dbReference type="ARBA" id="ARBA00023015"/>
    </source>
</evidence>
<reference evidence="8 9" key="1">
    <citation type="journal article" date="2013" name="Genome Biol.">
        <title>Genome of Acanthamoeba castellanii highlights extensive lateral gene transfer and early evolution of tyrosine kinase signaling.</title>
        <authorList>
            <person name="Clarke M."/>
            <person name="Lohan A.J."/>
            <person name="Liu B."/>
            <person name="Lagkouvardos I."/>
            <person name="Roy S."/>
            <person name="Zafar N."/>
            <person name="Bertelli C."/>
            <person name="Schilde C."/>
            <person name="Kianianmomeni A."/>
            <person name="Burglin T.R."/>
            <person name="Frech C."/>
            <person name="Turcotte B."/>
            <person name="Kopec K.O."/>
            <person name="Synnott J.M."/>
            <person name="Choo C."/>
            <person name="Paponov I."/>
            <person name="Finkler A."/>
            <person name="Soon Heng Tan C."/>
            <person name="Hutchins A.P."/>
            <person name="Weinmeier T."/>
            <person name="Rattei T."/>
            <person name="Chu J.S."/>
            <person name="Gimenez G."/>
            <person name="Irimia M."/>
            <person name="Rigden D.J."/>
            <person name="Fitzpatrick D.A."/>
            <person name="Lorenzo-Morales J."/>
            <person name="Bateman A."/>
            <person name="Chiu C.H."/>
            <person name="Tang P."/>
            <person name="Hegemann P."/>
            <person name="Fromm H."/>
            <person name="Raoult D."/>
            <person name="Greub G."/>
            <person name="Miranda-Saavedra D."/>
            <person name="Chen N."/>
            <person name="Nash P."/>
            <person name="Ginger M.L."/>
            <person name="Horn M."/>
            <person name="Schaap P."/>
            <person name="Caler L."/>
            <person name="Loftus B."/>
        </authorList>
    </citation>
    <scope>NUCLEOTIDE SEQUENCE [LARGE SCALE GENOMIC DNA]</scope>
    <source>
        <strain evidence="8 9">Neff</strain>
    </source>
</reference>
<dbReference type="OMA" id="HKFFDIE"/>
<proteinExistence type="predicted"/>
<evidence type="ECO:0000259" key="7">
    <source>
        <dbReference type="Pfam" id="PF22732"/>
    </source>
</evidence>
<keyword evidence="5" id="KW-0539">Nucleus</keyword>
<dbReference type="PROSITE" id="PS51640">
    <property type="entry name" value="MRG"/>
    <property type="match status" value="1"/>
</dbReference>
<dbReference type="GeneID" id="14919825"/>
<dbReference type="InterPro" id="IPR053820">
    <property type="entry name" value="MSL3_chromo-like"/>
</dbReference>
<dbReference type="PIRSF" id="PIRSF038133">
    <property type="entry name" value="HAT_Nua4_EAF3/MRG15"/>
    <property type="match status" value="1"/>
</dbReference>
<dbReference type="PANTHER" id="PTHR10880:SF15">
    <property type="entry name" value="MSL COMPLEX SUBUNIT 3"/>
    <property type="match status" value="1"/>
</dbReference>
<dbReference type="Proteomes" id="UP000011083">
    <property type="component" value="Unassembled WGS sequence"/>
</dbReference>
<dbReference type="AlphaFoldDB" id="L8H1D7"/>
<feature type="domain" description="MRG" evidence="6">
    <location>
        <begin position="100"/>
        <end position="282"/>
    </location>
</feature>
<dbReference type="InterPro" id="IPR016197">
    <property type="entry name" value="Chromo-like_dom_sf"/>
</dbReference>
<feature type="domain" description="MSL3 chromodomain-like" evidence="7">
    <location>
        <begin position="10"/>
        <end position="86"/>
    </location>
</feature>
<evidence type="ECO:0000256" key="2">
    <source>
        <dbReference type="ARBA" id="ARBA00022853"/>
    </source>
</evidence>
<keyword evidence="2" id="KW-0156">Chromatin regulator</keyword>